<feature type="compositionally biased region" description="Low complexity" evidence="1">
    <location>
        <begin position="165"/>
        <end position="174"/>
    </location>
</feature>
<feature type="region of interest" description="Disordered" evidence="1">
    <location>
        <begin position="1"/>
        <end position="145"/>
    </location>
</feature>
<sequence>MDNEPEEENQMRSRTPSPTGGSHSSQNMLLSNNGLTFSWSDSPSTSRAQGRRTSRIRQREPARDEPVLGRGSANKQSKTHNSDASPASSSTSHINDQGSVTASQSSSLDSGRDSHSLNASTSGTPLVRVKSPNLPSTNNAKKSHMVNARKIVERMSISRSGPYHQTQQPQSSSSLPRHATQNNMRSNSHVRNSGHHSGASTSGRQYSAYTRPEMATSSTQSDTVRTQRRLTNFSASHPQVNGESSQWPHASKPGKRYGTIEQINQPPVKKPARNANDQVGSDFDDDMGDGGAVRNLLSTMGSQYNDDEPSADVSENRGPRANSARPFAERPLSASTPKVAVMRAMQDPNATPRSTTRMGVSRAVLSLQRRFEATENRTQPEPTQNAAEPTHPVVHDENDSFYDPDTDGIFQ</sequence>
<feature type="region of interest" description="Disordered" evidence="1">
    <location>
        <begin position="159"/>
        <end position="335"/>
    </location>
</feature>
<dbReference type="EMBL" id="JAUCMV010000003">
    <property type="protein sequence ID" value="KAK0411152.1"/>
    <property type="molecule type" value="Genomic_DNA"/>
</dbReference>
<protein>
    <submittedName>
        <fullName evidence="2">Uncharacterized protein</fullName>
    </submittedName>
</protein>
<feature type="compositionally biased region" description="Polar residues" evidence="1">
    <location>
        <begin position="198"/>
        <end position="208"/>
    </location>
</feature>
<dbReference type="Proteomes" id="UP001175271">
    <property type="component" value="Unassembled WGS sequence"/>
</dbReference>
<dbReference type="AlphaFoldDB" id="A0AA39LVH1"/>
<feature type="compositionally biased region" description="Polar residues" evidence="1">
    <location>
        <begin position="215"/>
        <end position="248"/>
    </location>
</feature>
<feature type="compositionally biased region" description="Polar residues" evidence="1">
    <location>
        <begin position="179"/>
        <end position="191"/>
    </location>
</feature>
<evidence type="ECO:0000313" key="2">
    <source>
        <dbReference type="EMBL" id="KAK0411152.1"/>
    </source>
</evidence>
<proteinExistence type="predicted"/>
<name>A0AA39LVH1_9BILA</name>
<evidence type="ECO:0000313" key="3">
    <source>
        <dbReference type="Proteomes" id="UP001175271"/>
    </source>
</evidence>
<evidence type="ECO:0000256" key="1">
    <source>
        <dbReference type="SAM" id="MobiDB-lite"/>
    </source>
</evidence>
<feature type="compositionally biased region" description="Polar residues" evidence="1">
    <location>
        <begin position="93"/>
        <end position="102"/>
    </location>
</feature>
<accession>A0AA39LVH1</accession>
<organism evidence="2 3">
    <name type="scientific">Steinernema hermaphroditum</name>
    <dbReference type="NCBI Taxonomy" id="289476"/>
    <lineage>
        <taxon>Eukaryota</taxon>
        <taxon>Metazoa</taxon>
        <taxon>Ecdysozoa</taxon>
        <taxon>Nematoda</taxon>
        <taxon>Chromadorea</taxon>
        <taxon>Rhabditida</taxon>
        <taxon>Tylenchina</taxon>
        <taxon>Panagrolaimomorpha</taxon>
        <taxon>Strongyloidoidea</taxon>
        <taxon>Steinernematidae</taxon>
        <taxon>Steinernema</taxon>
    </lineage>
</organism>
<feature type="compositionally biased region" description="Low complexity" evidence="1">
    <location>
        <begin position="82"/>
        <end position="92"/>
    </location>
</feature>
<comment type="caution">
    <text evidence="2">The sequence shown here is derived from an EMBL/GenBank/DDBJ whole genome shotgun (WGS) entry which is preliminary data.</text>
</comment>
<feature type="compositionally biased region" description="Polar residues" evidence="1">
    <location>
        <begin position="12"/>
        <end position="48"/>
    </location>
</feature>
<feature type="region of interest" description="Disordered" evidence="1">
    <location>
        <begin position="366"/>
        <end position="411"/>
    </location>
</feature>
<keyword evidence="3" id="KW-1185">Reference proteome</keyword>
<feature type="compositionally biased region" description="Acidic residues" evidence="1">
    <location>
        <begin position="399"/>
        <end position="411"/>
    </location>
</feature>
<gene>
    <name evidence="2" type="ORF">QR680_005512</name>
</gene>
<feature type="compositionally biased region" description="Polar residues" evidence="1">
    <location>
        <begin position="376"/>
        <end position="387"/>
    </location>
</feature>
<feature type="compositionally biased region" description="Basic and acidic residues" evidence="1">
    <location>
        <begin position="57"/>
        <end position="67"/>
    </location>
</feature>
<reference evidence="2" key="1">
    <citation type="submission" date="2023-06" db="EMBL/GenBank/DDBJ databases">
        <title>Genomic analysis of the entomopathogenic nematode Steinernema hermaphroditum.</title>
        <authorList>
            <person name="Schwarz E.M."/>
            <person name="Heppert J.K."/>
            <person name="Baniya A."/>
            <person name="Schwartz H.T."/>
            <person name="Tan C.-H."/>
            <person name="Antoshechkin I."/>
            <person name="Sternberg P.W."/>
            <person name="Goodrich-Blair H."/>
            <person name="Dillman A.R."/>
        </authorList>
    </citation>
    <scope>NUCLEOTIDE SEQUENCE</scope>
    <source>
        <strain evidence="2">PS9179</strain>
        <tissue evidence="2">Whole animal</tissue>
    </source>
</reference>